<dbReference type="InterPro" id="IPR001214">
    <property type="entry name" value="SET_dom"/>
</dbReference>
<dbReference type="PANTHER" id="PTHR47643">
    <property type="entry name" value="TPR DOMAIN PROTEIN (AFU_ORTHOLOGUE AFUA_5G12710)"/>
    <property type="match status" value="1"/>
</dbReference>
<sequence length="430" mass="43900">MTGSPTGTLQTPRHCCCRVPAAATAIPSHSKGHCDPSGSCGTMTNYRLRLQNRASSWGRCNGSACIRSSSIGMGSNGVGREGSTATLRLVELPGKGRGVVATRKLYPGELLLVCRAGARQPELAGPTAMTHGAATAAAVVGGTASHCSEAALVSELKRLEWGPRQAQILAFLYRGARQSTVPVAHPGSRLAHPATETDDVGGNSSWGGGGLELDLSDLTDPWAGDAAAVPPPQLGPAAVAGAAATHKSGLSVEELAAVVRLNATGLPSDDVLLAQLYGRPNMSFIGLWPAHAMFNHSCAPNAVAVVAGRELHIRCSGPVSAGEEVCITYSGALGLGPLPLRRALLEKNHRFRCTCPRCTAEERVPRELAQLWSDIVMLASQQLQPQLLAAAATLRGSGSANSNSSNPAYGSGGGGGSGAFGSSGSGPPAS</sequence>
<feature type="region of interest" description="Disordered" evidence="1">
    <location>
        <begin position="184"/>
        <end position="203"/>
    </location>
</feature>
<dbReference type="EMBL" id="GL378338">
    <property type="protein sequence ID" value="EFJ48712.1"/>
    <property type="molecule type" value="Genomic_DNA"/>
</dbReference>
<evidence type="ECO:0000313" key="3">
    <source>
        <dbReference type="EMBL" id="EFJ48712.1"/>
    </source>
</evidence>
<name>D8TUI1_VOLCA</name>
<dbReference type="Gene3D" id="2.170.270.10">
    <property type="entry name" value="SET domain"/>
    <property type="match status" value="1"/>
</dbReference>
<dbReference type="InterPro" id="IPR053209">
    <property type="entry name" value="Gramillin-biosynth_MTr"/>
</dbReference>
<dbReference type="OrthoDB" id="549712at2759"/>
<feature type="compositionally biased region" description="Gly residues" evidence="1">
    <location>
        <begin position="410"/>
        <end position="424"/>
    </location>
</feature>
<accession>D8TUI1</accession>
<dbReference type="GeneID" id="9619630"/>
<feature type="region of interest" description="Disordered" evidence="1">
    <location>
        <begin position="396"/>
        <end position="430"/>
    </location>
</feature>
<feature type="domain" description="SET" evidence="2">
    <location>
        <begin position="85"/>
        <end position="330"/>
    </location>
</feature>
<dbReference type="InParanoid" id="D8TUI1"/>
<dbReference type="STRING" id="3068.D8TUI1"/>
<reference evidence="3 4" key="1">
    <citation type="journal article" date="2010" name="Science">
        <title>Genomic analysis of organismal complexity in the multicellular green alga Volvox carteri.</title>
        <authorList>
            <person name="Prochnik S.E."/>
            <person name="Umen J."/>
            <person name="Nedelcu A.M."/>
            <person name="Hallmann A."/>
            <person name="Miller S.M."/>
            <person name="Nishii I."/>
            <person name="Ferris P."/>
            <person name="Kuo A."/>
            <person name="Mitros T."/>
            <person name="Fritz-Laylin L.K."/>
            <person name="Hellsten U."/>
            <person name="Chapman J."/>
            <person name="Simakov O."/>
            <person name="Rensing S.A."/>
            <person name="Terry A."/>
            <person name="Pangilinan J."/>
            <person name="Kapitonov V."/>
            <person name="Jurka J."/>
            <person name="Salamov A."/>
            <person name="Shapiro H."/>
            <person name="Schmutz J."/>
            <person name="Grimwood J."/>
            <person name="Lindquist E."/>
            <person name="Lucas S."/>
            <person name="Grigoriev I.V."/>
            <person name="Schmitt R."/>
            <person name="Kirk D."/>
            <person name="Rokhsar D.S."/>
        </authorList>
    </citation>
    <scope>NUCLEOTIDE SEQUENCE [LARGE SCALE GENOMIC DNA]</scope>
    <source>
        <strain evidence="4">f. Nagariensis / Eve</strain>
    </source>
</reference>
<evidence type="ECO:0000256" key="1">
    <source>
        <dbReference type="SAM" id="MobiDB-lite"/>
    </source>
</evidence>
<dbReference type="AlphaFoldDB" id="D8TUI1"/>
<dbReference type="RefSeq" id="XP_002950044.1">
    <property type="nucleotide sequence ID" value="XM_002949998.1"/>
</dbReference>
<dbReference type="Proteomes" id="UP000001058">
    <property type="component" value="Unassembled WGS sequence"/>
</dbReference>
<keyword evidence="4" id="KW-1185">Reference proteome</keyword>
<feature type="compositionally biased region" description="Low complexity" evidence="1">
    <location>
        <begin position="396"/>
        <end position="409"/>
    </location>
</feature>
<evidence type="ECO:0000313" key="4">
    <source>
        <dbReference type="Proteomes" id="UP000001058"/>
    </source>
</evidence>
<evidence type="ECO:0000259" key="2">
    <source>
        <dbReference type="PROSITE" id="PS50280"/>
    </source>
</evidence>
<proteinExistence type="predicted"/>
<dbReference type="KEGG" id="vcn:VOLCADRAFT_104571"/>
<dbReference type="CDD" id="cd20071">
    <property type="entry name" value="SET_SMYD"/>
    <property type="match status" value="1"/>
</dbReference>
<dbReference type="PANTHER" id="PTHR47643:SF2">
    <property type="entry name" value="TPR DOMAIN PROTEIN (AFU_ORTHOLOGUE AFUA_5G12710)"/>
    <property type="match status" value="1"/>
</dbReference>
<gene>
    <name evidence="3" type="ORF">VOLCADRAFT_104571</name>
</gene>
<dbReference type="Pfam" id="PF00856">
    <property type="entry name" value="SET"/>
    <property type="match status" value="1"/>
</dbReference>
<feature type="non-terminal residue" evidence="3">
    <location>
        <position position="430"/>
    </location>
</feature>
<dbReference type="SUPFAM" id="SSF82199">
    <property type="entry name" value="SET domain"/>
    <property type="match status" value="1"/>
</dbReference>
<protein>
    <recommendedName>
        <fullName evidence="2">SET domain-containing protein</fullName>
    </recommendedName>
</protein>
<organism evidence="4">
    <name type="scientific">Volvox carteri f. nagariensis</name>
    <dbReference type="NCBI Taxonomy" id="3068"/>
    <lineage>
        <taxon>Eukaryota</taxon>
        <taxon>Viridiplantae</taxon>
        <taxon>Chlorophyta</taxon>
        <taxon>core chlorophytes</taxon>
        <taxon>Chlorophyceae</taxon>
        <taxon>CS clade</taxon>
        <taxon>Chlamydomonadales</taxon>
        <taxon>Volvocaceae</taxon>
        <taxon>Volvox</taxon>
    </lineage>
</organism>
<dbReference type="eggNOG" id="KOG2084">
    <property type="taxonomic scope" value="Eukaryota"/>
</dbReference>
<dbReference type="PROSITE" id="PS50280">
    <property type="entry name" value="SET"/>
    <property type="match status" value="1"/>
</dbReference>
<dbReference type="InterPro" id="IPR046341">
    <property type="entry name" value="SET_dom_sf"/>
</dbReference>